<evidence type="ECO:0000256" key="1">
    <source>
        <dbReference type="ARBA" id="ARBA00007092"/>
    </source>
</evidence>
<dbReference type="GO" id="GO:0016787">
    <property type="term" value="F:hydrolase activity"/>
    <property type="evidence" value="ECO:0007669"/>
    <property type="project" value="UniProtKB-KW"/>
</dbReference>
<evidence type="ECO:0000256" key="5">
    <source>
        <dbReference type="PIRSR" id="PIRSR604808-2"/>
    </source>
</evidence>
<dbReference type="EMBL" id="AM464847">
    <property type="protein sequence ID" value="CAN83404.1"/>
    <property type="molecule type" value="Genomic_DNA"/>
</dbReference>
<dbReference type="GO" id="GO:0006281">
    <property type="term" value="P:DNA repair"/>
    <property type="evidence" value="ECO:0007669"/>
    <property type="project" value="InterPro"/>
</dbReference>
<keyword evidence="4 5" id="KW-0460">Magnesium</keyword>
<dbReference type="SUPFAM" id="SSF56219">
    <property type="entry name" value="DNase I-like"/>
    <property type="match status" value="1"/>
</dbReference>
<gene>
    <name evidence="7" type="ORF">VITISV_022676</name>
</gene>
<comment type="similarity">
    <text evidence="1">Belongs to the DNA repair enzymes AP/ExoA family.</text>
</comment>
<dbReference type="PANTHER" id="PTHR22748:SF19">
    <property type="entry name" value="ENDONUCLEASE_EXONUCLEASE_PHOSPHATASE DOMAIN-CONTAINING PROTEIN"/>
    <property type="match status" value="1"/>
</dbReference>
<keyword evidence="2 5" id="KW-0479">Metal-binding</keyword>
<evidence type="ECO:0000256" key="4">
    <source>
        <dbReference type="ARBA" id="ARBA00022842"/>
    </source>
</evidence>
<evidence type="ECO:0000256" key="2">
    <source>
        <dbReference type="ARBA" id="ARBA00022723"/>
    </source>
</evidence>
<proteinExistence type="inferred from homology"/>
<sequence>MERVSVGGARGAGGGRCCFVVESKSFEILIYSSGGKLRGIIMERSKGFSNWIRFGDYGLRSLLGGVEACCKEEKFRKVIKTWVEEMRKFILELRANEAGRYIICSVRDMEAKRFSLVFPEGRGLIGGWVLLAEKLCSLGIHLLAENKALVGGVAMGVGNSVGARKGEVARQRRRMLGFTRGKQCGAIVGADTLEYGRDMAGGTEAGEDFDGKGKRAAEEVGFASEGMGLRGKGSGPKEYWVESSKGGSLKKGGAQRGCGQFIGPEKPVAQEGFGECGLRGLGQGIAQMGHNDCFMKVRAPTIQSSCEESRLVEAIVCAALWAEAGGKIRADEALLEEVSREKNEDFMAIRDLVALEGPYLVNEEGMADPLRIIEAGGREREISFGMEKNIKESKGGEMSIEVMGRVSEEDNRSVLGSWMNGDFINLCKCLGMPTEGFEGERRERVIKVDVMKLRVLSWNIREANDSEKRKVIKALIKGQKVDVVCLQETKMQEMSKMIVRSLGVGRCLDWKVLNSRGASSGVLVLWDKKVLQLLEAEVGNFSVSCRFKNCEDDFCWLFFGVYGPSLMKEREDFWAELGAYVLPKPTSDHFPILLDGGGVRSGPMPFRFENMWLKEEGFKEKMQGWRQNMLSHVKINGVWLTEENELRDGVVTKFKSMLSFAGGWRPNLRGLPFERLETVDAASLEEPFSKQEVLEALKGFCEDKAPKPD</sequence>
<keyword evidence="3" id="KW-0378">Hydrolase</keyword>
<evidence type="ECO:0000259" key="6">
    <source>
        <dbReference type="Pfam" id="PF03372"/>
    </source>
</evidence>
<comment type="cofactor">
    <cofactor evidence="5">
        <name>Mg(2+)</name>
        <dbReference type="ChEBI" id="CHEBI:18420"/>
    </cofactor>
    <cofactor evidence="5">
        <name>Mn(2+)</name>
        <dbReference type="ChEBI" id="CHEBI:29035"/>
    </cofactor>
    <text evidence="5">Probably binds two magnesium or manganese ions per subunit.</text>
</comment>
<protein>
    <recommendedName>
        <fullName evidence="6">Endonuclease/exonuclease/phosphatase domain-containing protein</fullName>
    </recommendedName>
</protein>
<evidence type="ECO:0000256" key="3">
    <source>
        <dbReference type="ARBA" id="ARBA00022801"/>
    </source>
</evidence>
<dbReference type="GO" id="GO:0046872">
    <property type="term" value="F:metal ion binding"/>
    <property type="evidence" value="ECO:0007669"/>
    <property type="project" value="UniProtKB-KW"/>
</dbReference>
<dbReference type="InterPro" id="IPR005135">
    <property type="entry name" value="Endo/exonuclease/phosphatase"/>
</dbReference>
<dbReference type="AlphaFoldDB" id="A5BMP7"/>
<dbReference type="GO" id="GO:0004518">
    <property type="term" value="F:nuclease activity"/>
    <property type="evidence" value="ECO:0007669"/>
    <property type="project" value="InterPro"/>
</dbReference>
<feature type="domain" description="Endonuclease/exonuclease/phosphatase" evidence="6">
    <location>
        <begin position="456"/>
        <end position="543"/>
    </location>
</feature>
<dbReference type="Pfam" id="PF03372">
    <property type="entry name" value="Exo_endo_phos"/>
    <property type="match status" value="1"/>
</dbReference>
<dbReference type="Gene3D" id="3.60.10.10">
    <property type="entry name" value="Endonuclease/exonuclease/phosphatase"/>
    <property type="match status" value="1"/>
</dbReference>
<organism evidence="7">
    <name type="scientific">Vitis vinifera</name>
    <name type="common">Grape</name>
    <dbReference type="NCBI Taxonomy" id="29760"/>
    <lineage>
        <taxon>Eukaryota</taxon>
        <taxon>Viridiplantae</taxon>
        <taxon>Streptophyta</taxon>
        <taxon>Embryophyta</taxon>
        <taxon>Tracheophyta</taxon>
        <taxon>Spermatophyta</taxon>
        <taxon>Magnoliopsida</taxon>
        <taxon>eudicotyledons</taxon>
        <taxon>Gunneridae</taxon>
        <taxon>Pentapetalae</taxon>
        <taxon>rosids</taxon>
        <taxon>Vitales</taxon>
        <taxon>Vitaceae</taxon>
        <taxon>Viteae</taxon>
        <taxon>Vitis</taxon>
    </lineage>
</organism>
<dbReference type="InterPro" id="IPR036691">
    <property type="entry name" value="Endo/exonu/phosph_ase_sf"/>
</dbReference>
<feature type="binding site" evidence="5">
    <location>
        <position position="488"/>
    </location>
    <ligand>
        <name>Mg(2+)</name>
        <dbReference type="ChEBI" id="CHEBI:18420"/>
        <label>1</label>
    </ligand>
</feature>
<reference evidence="7" key="1">
    <citation type="journal article" date="2007" name="PLoS ONE">
        <title>The first genome sequence of an elite grapevine cultivar (Pinot noir Vitis vinifera L.): coping with a highly heterozygous genome.</title>
        <authorList>
            <person name="Velasco R."/>
            <person name="Zharkikh A."/>
            <person name="Troggio M."/>
            <person name="Cartwright D.A."/>
            <person name="Cestaro A."/>
            <person name="Pruss D."/>
            <person name="Pindo M."/>
            <person name="FitzGerald L.M."/>
            <person name="Vezzulli S."/>
            <person name="Reid J."/>
            <person name="Malacarne G."/>
            <person name="Iliev D."/>
            <person name="Coppola G."/>
            <person name="Wardell B."/>
            <person name="Micheletti D."/>
            <person name="Macalma T."/>
            <person name="Facci M."/>
            <person name="Mitchell J.T."/>
            <person name="Perazzolli M."/>
            <person name="Eldredge G."/>
            <person name="Gatto P."/>
            <person name="Oyzerski R."/>
            <person name="Moretto M."/>
            <person name="Gutin N."/>
            <person name="Stefanini M."/>
            <person name="Chen Y."/>
            <person name="Segala C."/>
            <person name="Davenport C."/>
            <person name="Dematte L."/>
            <person name="Mraz A."/>
            <person name="Battilana J."/>
            <person name="Stormo K."/>
            <person name="Costa F."/>
            <person name="Tao Q."/>
            <person name="Si-Ammour A."/>
            <person name="Harkins T."/>
            <person name="Lackey A."/>
            <person name="Perbost C."/>
            <person name="Taillon B."/>
            <person name="Stella A."/>
            <person name="Solovyev V."/>
            <person name="Fawcett J.A."/>
            <person name="Sterck L."/>
            <person name="Vandepoele K."/>
            <person name="Grando S.M."/>
            <person name="Toppo S."/>
            <person name="Moser C."/>
            <person name="Lanchbury J."/>
            <person name="Bogden R."/>
            <person name="Skolnick M."/>
            <person name="Sgaramella V."/>
            <person name="Bhatnagar S.K."/>
            <person name="Fontana P."/>
            <person name="Gutin A."/>
            <person name="Van de Peer Y."/>
            <person name="Salamini F."/>
            <person name="Viola R."/>
        </authorList>
    </citation>
    <scope>NUCLEOTIDE SEQUENCE</scope>
</reference>
<keyword evidence="5" id="KW-0464">Manganese</keyword>
<dbReference type="PANTHER" id="PTHR22748">
    <property type="entry name" value="AP ENDONUCLEASE"/>
    <property type="match status" value="1"/>
</dbReference>
<feature type="binding site" evidence="5">
    <location>
        <position position="459"/>
    </location>
    <ligand>
        <name>Mg(2+)</name>
        <dbReference type="ChEBI" id="CHEBI:18420"/>
        <label>1</label>
    </ligand>
</feature>
<dbReference type="InterPro" id="IPR004808">
    <property type="entry name" value="AP_endonuc_1"/>
</dbReference>
<name>A5BMP7_VITVI</name>
<evidence type="ECO:0000313" key="7">
    <source>
        <dbReference type="EMBL" id="CAN83404.1"/>
    </source>
</evidence>
<accession>A5BMP7</accession>